<dbReference type="EMBL" id="MFEN01000066">
    <property type="protein sequence ID" value="OGE82654.1"/>
    <property type="molecule type" value="Genomic_DNA"/>
</dbReference>
<evidence type="ECO:0000313" key="1">
    <source>
        <dbReference type="EMBL" id="OGE82654.1"/>
    </source>
</evidence>
<accession>A0A1F5NYF2</accession>
<proteinExistence type="predicted"/>
<organism evidence="1 2">
    <name type="scientific">Candidatus Doudnabacteria bacterium RIFCSPHIGHO2_01_FULL_49_9</name>
    <dbReference type="NCBI Taxonomy" id="1817827"/>
    <lineage>
        <taxon>Bacteria</taxon>
        <taxon>Candidatus Doudnaibacteriota</taxon>
    </lineage>
</organism>
<comment type="caution">
    <text evidence="1">The sequence shown here is derived from an EMBL/GenBank/DDBJ whole genome shotgun (WGS) entry which is preliminary data.</text>
</comment>
<sequence>MFDPDLIGSTEGQEQLARQIAEALDADNTDPVPDKDSWIGDKKLRDLESIVVQKQHLYREFGDVCEKASTLSINPEARALLELGQINGLRRLQERECPDDLVQNLFRESEQSIEDLQDSPRKTRLLSLWAYHAGIYASVTGNYGLAALSQERSAALEKAVGNLQGAAISSLRAAVEFVNLALVNNPEKVEDELARLRKAANELNEYLADKTDDPTAVRWVYQNCPVHRLSAHFWAGIEYDGSEDYRRLQELAVLDGELYHMQHATIAVAYAIHALNLGNKEEGRRLATDVINDRLGTRPLPLYFATAHLVLARIAVANSQFAEAKLHFQAAAVVQGEAYQVRVVARRELDQI</sequence>
<dbReference type="AlphaFoldDB" id="A0A1F5NYF2"/>
<reference evidence="1 2" key="1">
    <citation type="journal article" date="2016" name="Nat. Commun.">
        <title>Thousands of microbial genomes shed light on interconnected biogeochemical processes in an aquifer system.</title>
        <authorList>
            <person name="Anantharaman K."/>
            <person name="Brown C.T."/>
            <person name="Hug L.A."/>
            <person name="Sharon I."/>
            <person name="Castelle C.J."/>
            <person name="Probst A.J."/>
            <person name="Thomas B.C."/>
            <person name="Singh A."/>
            <person name="Wilkins M.J."/>
            <person name="Karaoz U."/>
            <person name="Brodie E.L."/>
            <person name="Williams K.H."/>
            <person name="Hubbard S.S."/>
            <person name="Banfield J.F."/>
        </authorList>
    </citation>
    <scope>NUCLEOTIDE SEQUENCE [LARGE SCALE GENOMIC DNA]</scope>
</reference>
<dbReference type="Proteomes" id="UP000176339">
    <property type="component" value="Unassembled WGS sequence"/>
</dbReference>
<evidence type="ECO:0008006" key="3">
    <source>
        <dbReference type="Google" id="ProtNLM"/>
    </source>
</evidence>
<gene>
    <name evidence="1" type="ORF">A2846_03275</name>
</gene>
<evidence type="ECO:0000313" key="2">
    <source>
        <dbReference type="Proteomes" id="UP000176339"/>
    </source>
</evidence>
<name>A0A1F5NYF2_9BACT</name>
<protein>
    <recommendedName>
        <fullName evidence="3">MalT-like TPR region domain-containing protein</fullName>
    </recommendedName>
</protein>